<feature type="region of interest" description="Disordered" evidence="1">
    <location>
        <begin position="569"/>
        <end position="596"/>
    </location>
</feature>
<gene>
    <name evidence="2" type="ORF">Xvie_03835</name>
</gene>
<dbReference type="STRING" id="351656.Xvie_03835"/>
<evidence type="ECO:0000313" key="2">
    <source>
        <dbReference type="EMBL" id="OTA14316.1"/>
    </source>
</evidence>
<dbReference type="OrthoDB" id="8019720at2"/>
<dbReference type="Proteomes" id="UP000194350">
    <property type="component" value="Unassembled WGS sequence"/>
</dbReference>
<feature type="region of interest" description="Disordered" evidence="1">
    <location>
        <begin position="399"/>
        <end position="443"/>
    </location>
</feature>
<sequence>MANAFDFEINADENATKVLAEIEARIKGLQPVLNSTREGLRFGGSETLENTGALSNQLRDMSRSAQDNVQNIGDMIPPLKNFGELFTKYSGMASKMGLLGGIGGVIGGLTAGHKTLRDMGKEAYNLDVLSKNTAMSIEDSSSLIGAMVQIGTEAEKATDSVQNLFNTLNAAERGENGSARAELDKLGVKIHTTKGGSADVIPTLLELEKAFKNKNILSETENRLIVKLGLTPEILALLREGKIQERLDKSVKNGQSRTAEENQKLTDFNTEANEVGARIDGMWNRTKIDAATWFLDKGKEAEKTPAWQTIKDIRMRESDTADNFYHGNKEKDIVKRAIRDKEFISQLTFMEEFRLLREKPDENLQKKLNDRYGESWEKQKKAHEAKTAANKTLALPKYEEFNYPNPLKNKGKPNRSERNNNPGNLRDASNTIGRDGPDRNNSFVKFRTMHDGLAAMSRQLMLYGDRGINTLNTIIPKYAPKKDNNDTFGYIDFVSKRTGINPNERLNMHDPALLERIMKEMIFKESEMQFSPEALQSAIMASIHDPRWAGLRSRENLQRQRLWYEYNPEQPPVYSQNRQAEENEEASNKKPSEQPTITSLYSQDKRAEYDEEMNKRIALAVQEAIGDKTITVDINLFNDKTGERQNFQSNTAGKVTTSMRYP</sequence>
<comment type="caution">
    <text evidence="2">The sequence shown here is derived from an EMBL/GenBank/DDBJ whole genome shotgun (WGS) entry which is preliminary data.</text>
</comment>
<feature type="compositionally biased region" description="Polar residues" evidence="1">
    <location>
        <begin position="419"/>
        <end position="432"/>
    </location>
</feature>
<dbReference type="EMBL" id="MUBJ01000037">
    <property type="protein sequence ID" value="OTA14316.1"/>
    <property type="molecule type" value="Genomic_DNA"/>
</dbReference>
<dbReference type="RefSeq" id="WP_086110693.1">
    <property type="nucleotide sequence ID" value="NZ_CAWNGD010000081.1"/>
</dbReference>
<name>A0A1Y2S851_9GAMM</name>
<evidence type="ECO:0000313" key="3">
    <source>
        <dbReference type="Proteomes" id="UP000194350"/>
    </source>
</evidence>
<evidence type="ECO:0000256" key="1">
    <source>
        <dbReference type="SAM" id="MobiDB-lite"/>
    </source>
</evidence>
<accession>A0A1Y2S851</accession>
<reference evidence="2 3" key="1">
    <citation type="submission" date="2016-10" db="EMBL/GenBank/DDBJ databases">
        <title>Systematic genetic and metabolomic analysis of Xenorhabdus and Photorhabdus spp., highlights the requirements for a dual symbiotic and pathogenic life style.</title>
        <authorList>
            <person name="Tobias N.J."/>
            <person name="Wolff H."/>
            <person name="Djahanschiri B."/>
            <person name="Pidot S.J."/>
            <person name="Stinear T.P."/>
            <person name="Ebersberger I."/>
            <person name="Bode H.B."/>
        </authorList>
    </citation>
    <scope>NUCLEOTIDE SEQUENCE [LARGE SCALE GENOMIC DNA]</scope>
    <source>
        <strain evidence="2 3">DSM 22392</strain>
    </source>
</reference>
<protein>
    <submittedName>
        <fullName evidence="2">Structural protein</fullName>
    </submittedName>
</protein>
<organism evidence="2 3">
    <name type="scientific">Xenorhabdus vietnamensis</name>
    <dbReference type="NCBI Taxonomy" id="351656"/>
    <lineage>
        <taxon>Bacteria</taxon>
        <taxon>Pseudomonadati</taxon>
        <taxon>Pseudomonadota</taxon>
        <taxon>Gammaproteobacteria</taxon>
        <taxon>Enterobacterales</taxon>
        <taxon>Morganellaceae</taxon>
        <taxon>Xenorhabdus</taxon>
    </lineage>
</organism>
<proteinExistence type="predicted"/>
<keyword evidence="3" id="KW-1185">Reference proteome</keyword>
<dbReference type="AlphaFoldDB" id="A0A1Y2S851"/>